<dbReference type="InterPro" id="IPR039261">
    <property type="entry name" value="FNR_nucleotide-bd"/>
</dbReference>
<dbReference type="CDD" id="cd06185">
    <property type="entry name" value="PDR_like"/>
    <property type="match status" value="1"/>
</dbReference>
<name>A0A2T8F931_9ACTN</name>
<dbReference type="SUPFAM" id="SSF63380">
    <property type="entry name" value="Riboflavin synthase domain-like"/>
    <property type="match status" value="1"/>
</dbReference>
<dbReference type="PROSITE" id="PS00197">
    <property type="entry name" value="2FE2S_FER_1"/>
    <property type="match status" value="1"/>
</dbReference>
<dbReference type="Pfam" id="PF00175">
    <property type="entry name" value="NAD_binding_1"/>
    <property type="match status" value="1"/>
</dbReference>
<dbReference type="SUPFAM" id="SSF54292">
    <property type="entry name" value="2Fe-2S ferredoxin-like"/>
    <property type="match status" value="1"/>
</dbReference>
<feature type="domain" description="FAD-binding FR-type" evidence="3">
    <location>
        <begin position="7"/>
        <end position="108"/>
    </location>
</feature>
<gene>
    <name evidence="4" type="ORF">DDE18_12110</name>
</gene>
<accession>A0A2T8F931</accession>
<organism evidence="4 5">
    <name type="scientific">Nocardioides gansuensis</name>
    <dbReference type="NCBI Taxonomy" id="2138300"/>
    <lineage>
        <taxon>Bacteria</taxon>
        <taxon>Bacillati</taxon>
        <taxon>Actinomycetota</taxon>
        <taxon>Actinomycetes</taxon>
        <taxon>Propionibacteriales</taxon>
        <taxon>Nocardioidaceae</taxon>
        <taxon>Nocardioides</taxon>
    </lineage>
</organism>
<dbReference type="InterPro" id="IPR017938">
    <property type="entry name" value="Riboflavin_synthase-like_b-brl"/>
</dbReference>
<evidence type="ECO:0000256" key="1">
    <source>
        <dbReference type="ARBA" id="ARBA00001974"/>
    </source>
</evidence>
<dbReference type="Gene3D" id="3.10.20.30">
    <property type="match status" value="1"/>
</dbReference>
<evidence type="ECO:0000259" key="2">
    <source>
        <dbReference type="PROSITE" id="PS51085"/>
    </source>
</evidence>
<dbReference type="InterPro" id="IPR001041">
    <property type="entry name" value="2Fe-2S_ferredoxin-type"/>
</dbReference>
<dbReference type="Pfam" id="PF00111">
    <property type="entry name" value="Fer2"/>
    <property type="match status" value="1"/>
</dbReference>
<dbReference type="Gene3D" id="2.40.30.10">
    <property type="entry name" value="Translation factors"/>
    <property type="match status" value="1"/>
</dbReference>
<dbReference type="SUPFAM" id="SSF52343">
    <property type="entry name" value="Ferredoxin reductase-like, C-terminal NADP-linked domain"/>
    <property type="match status" value="1"/>
</dbReference>
<dbReference type="CDD" id="cd00207">
    <property type="entry name" value="fer2"/>
    <property type="match status" value="1"/>
</dbReference>
<dbReference type="InterPro" id="IPR001433">
    <property type="entry name" value="OxRdtase_FAD/NAD-bd"/>
</dbReference>
<dbReference type="PRINTS" id="PR00409">
    <property type="entry name" value="PHDIOXRDTASE"/>
</dbReference>
<feature type="domain" description="2Fe-2S ferredoxin-type" evidence="2">
    <location>
        <begin position="235"/>
        <end position="334"/>
    </location>
</feature>
<dbReference type="InterPro" id="IPR036010">
    <property type="entry name" value="2Fe-2S_ferredoxin-like_sf"/>
</dbReference>
<dbReference type="GO" id="GO:0051537">
    <property type="term" value="F:2 iron, 2 sulfur cluster binding"/>
    <property type="evidence" value="ECO:0007669"/>
    <property type="project" value="UniProtKB-KW"/>
</dbReference>
<dbReference type="GO" id="GO:0016491">
    <property type="term" value="F:oxidoreductase activity"/>
    <property type="evidence" value="ECO:0007669"/>
    <property type="project" value="InterPro"/>
</dbReference>
<dbReference type="InterPro" id="IPR050415">
    <property type="entry name" value="MRET"/>
</dbReference>
<dbReference type="OrthoDB" id="3807506at2"/>
<dbReference type="PANTHER" id="PTHR47354:SF2">
    <property type="entry name" value="BLR2392 PROTEIN"/>
    <property type="match status" value="1"/>
</dbReference>
<keyword evidence="5" id="KW-1185">Reference proteome</keyword>
<dbReference type="InterPro" id="IPR012675">
    <property type="entry name" value="Beta-grasp_dom_sf"/>
</dbReference>
<dbReference type="Proteomes" id="UP000246018">
    <property type="component" value="Unassembled WGS sequence"/>
</dbReference>
<evidence type="ECO:0000259" key="3">
    <source>
        <dbReference type="PROSITE" id="PS51384"/>
    </source>
</evidence>
<protein>
    <submittedName>
        <fullName evidence="4">Oxidoreductase</fullName>
    </submittedName>
</protein>
<reference evidence="4 5" key="1">
    <citation type="submission" date="2018-04" db="EMBL/GenBank/DDBJ databases">
        <title>Genome of Nocardioides gansuensis WSJ-1.</title>
        <authorList>
            <person name="Wu S."/>
            <person name="Wang G."/>
        </authorList>
    </citation>
    <scope>NUCLEOTIDE SEQUENCE [LARGE SCALE GENOMIC DNA]</scope>
    <source>
        <strain evidence="4 5">WSJ-1</strain>
    </source>
</reference>
<dbReference type="Gene3D" id="3.40.50.80">
    <property type="entry name" value="Nucleotide-binding domain of ferredoxin-NADP reductase (FNR) module"/>
    <property type="match status" value="1"/>
</dbReference>
<comment type="caution">
    <text evidence="4">The sequence shown here is derived from an EMBL/GenBank/DDBJ whole genome shotgun (WGS) entry which is preliminary data.</text>
</comment>
<comment type="cofactor">
    <cofactor evidence="1">
        <name>FAD</name>
        <dbReference type="ChEBI" id="CHEBI:57692"/>
    </cofactor>
</comment>
<dbReference type="PROSITE" id="PS51085">
    <property type="entry name" value="2FE2S_FER_2"/>
    <property type="match status" value="1"/>
</dbReference>
<dbReference type="AlphaFoldDB" id="A0A2T8F931"/>
<dbReference type="InterPro" id="IPR006058">
    <property type="entry name" value="2Fe2S_fd_BS"/>
</dbReference>
<evidence type="ECO:0000313" key="5">
    <source>
        <dbReference type="Proteomes" id="UP000246018"/>
    </source>
</evidence>
<evidence type="ECO:0000313" key="4">
    <source>
        <dbReference type="EMBL" id="PVG82236.1"/>
    </source>
</evidence>
<dbReference type="RefSeq" id="WP_116572540.1">
    <property type="nucleotide sequence ID" value="NZ_QDGZ01000005.1"/>
</dbReference>
<proteinExistence type="predicted"/>
<dbReference type="PROSITE" id="PS51384">
    <property type="entry name" value="FAD_FR"/>
    <property type="match status" value="1"/>
</dbReference>
<dbReference type="PANTHER" id="PTHR47354">
    <property type="entry name" value="NADH OXIDOREDUCTASE HCR"/>
    <property type="match status" value="1"/>
</dbReference>
<dbReference type="EMBL" id="QDGZ01000005">
    <property type="protein sequence ID" value="PVG82236.1"/>
    <property type="molecule type" value="Genomic_DNA"/>
</dbReference>
<dbReference type="InterPro" id="IPR017927">
    <property type="entry name" value="FAD-bd_FR_type"/>
</dbReference>
<sequence>MTSSAQPDWCTGRVLATTPVARDVQRITIERPARGRAAPGSHLDVRVPVGDSTDVRSYSIVESDDEGLLLTISVLRVPQSRGGSTFMHSLVPGDALQVTQPLQNFPLRMGAPRYLLLAGGIGITAVAGMARALRGAGADYTLVYVGRSRDRMAYVDELAQLHGERLVLRVDDEGTPLDVAQLVRSVDAHPLRGATELYMCGPIRLMDAVRREWEAAALPPVNLRYETFGSSGWFQPVEFVVSVPQRQVQTTVRTDETVLEALIRAGVDLMYDCRKGECGLCLLDVDAVDGVLDHRDVFLSAAQKNCGRSLSTCVSRVAAPEGSSTRPWVSLMLP</sequence>